<feature type="domain" description="Glycoside hydrolase family 5" evidence="4">
    <location>
        <begin position="65"/>
        <end position="320"/>
    </location>
</feature>
<gene>
    <name evidence="5" type="ORF">BW737_005680</name>
</gene>
<dbReference type="SUPFAM" id="SSF51445">
    <property type="entry name" value="(Trans)glycosidases"/>
    <property type="match status" value="1"/>
</dbReference>
<evidence type="ECO:0000256" key="2">
    <source>
        <dbReference type="ARBA" id="ARBA00023295"/>
    </source>
</evidence>
<name>A0ABX4MC11_9ACTO</name>
<proteinExistence type="predicted"/>
<dbReference type="Proteomes" id="UP000194577">
    <property type="component" value="Unassembled WGS sequence"/>
</dbReference>
<evidence type="ECO:0000256" key="3">
    <source>
        <dbReference type="SAM" id="MobiDB-lite"/>
    </source>
</evidence>
<dbReference type="InterPro" id="IPR017853">
    <property type="entry name" value="GH"/>
</dbReference>
<evidence type="ECO:0000313" key="5">
    <source>
        <dbReference type="EMBL" id="PHP53000.1"/>
    </source>
</evidence>
<keyword evidence="6" id="KW-1185">Reference proteome</keyword>
<dbReference type="Gene3D" id="3.40.50.880">
    <property type="match status" value="1"/>
</dbReference>
<evidence type="ECO:0000256" key="1">
    <source>
        <dbReference type="ARBA" id="ARBA00022801"/>
    </source>
</evidence>
<sequence length="712" mass="78014">MRVNPRNPQNPQNPQNPPKRASGRFRMGPHFMYDQGRAVVPVGVHYVPRSGPDWPWRTGADEFHRAFRDIAAHGLDSVRIDLIWAAVEPHEGVLDEEHLKTLDHIFDAAAAYGLTLHPTLFVGGEVGDAYWDLPWASGINPHSDPHLLDVQCGHAARLAERWSGRRELIAWDLTDEPPFWIHEDSTSDEDARRWTHRLVEALRMNDPEHLITVGTASQEVDGGPFRCDVVAEELDFCCVHPYPIYSPELYADRLQSRRMTHAAAFETALARGAGKSVMIHEFGASSTQHSPEVIAHYDHLSCWSGFGAGAIGFYAWCWIDAEAGAYRRAPYVRMPHETQFGLVDADNAPRPRLTSLSDLRTCLANMDLEHLASHGPYALASIPVPREYAHPYARENYGLDDAPAGPYVPSEQSWDSTRDVKPLIRGLLNAFVYSERAGMPVQFPRETLDDAWPTTPVTLVPAPLTSTTNSLLHVRTSFWQGATNYVTGGGVLYLSLSAESAIPELHRFAGVRVKDRAPVDEDLRLVVVRPFGGFAVGDELALPGGGADLHRRGVELVLEGAEVLARTASGAPALTLFTLGAGAVVVGAYPIELMAAATPDAHDDDRLWRLYRFVRELSGQRLPVDVDDGELTRGLLVGAGGGMLVVTNHGASTVEAPVRVHAPSEVCGTSLHVCSPDCVGRSDSSQEISEGDTVKVPAYGTRIITWDTRPTA</sequence>
<dbReference type="InterPro" id="IPR001547">
    <property type="entry name" value="Glyco_hydro_5"/>
</dbReference>
<organism evidence="5 6">
    <name type="scientific">Actinomyces ruminis</name>
    <dbReference type="NCBI Taxonomy" id="1937003"/>
    <lineage>
        <taxon>Bacteria</taxon>
        <taxon>Bacillati</taxon>
        <taxon>Actinomycetota</taxon>
        <taxon>Actinomycetes</taxon>
        <taxon>Actinomycetales</taxon>
        <taxon>Actinomycetaceae</taxon>
        <taxon>Actinomyces</taxon>
    </lineage>
</organism>
<dbReference type="Gene3D" id="3.20.20.80">
    <property type="entry name" value="Glycosidases"/>
    <property type="match status" value="1"/>
</dbReference>
<accession>A0ABX4MC11</accession>
<keyword evidence="2" id="KW-0326">Glycosidase</keyword>
<dbReference type="Pfam" id="PF00150">
    <property type="entry name" value="Cellulase"/>
    <property type="match status" value="1"/>
</dbReference>
<comment type="caution">
    <text evidence="5">The sequence shown here is derived from an EMBL/GenBank/DDBJ whole genome shotgun (WGS) entry which is preliminary data.</text>
</comment>
<dbReference type="InterPro" id="IPR029062">
    <property type="entry name" value="Class_I_gatase-like"/>
</dbReference>
<feature type="region of interest" description="Disordered" evidence="3">
    <location>
        <begin position="1"/>
        <end position="23"/>
    </location>
</feature>
<dbReference type="EMBL" id="MTPX02000035">
    <property type="protein sequence ID" value="PHP53000.1"/>
    <property type="molecule type" value="Genomic_DNA"/>
</dbReference>
<protein>
    <recommendedName>
        <fullName evidence="4">Glycoside hydrolase family 5 domain-containing protein</fullName>
    </recommendedName>
</protein>
<evidence type="ECO:0000259" key="4">
    <source>
        <dbReference type="Pfam" id="PF00150"/>
    </source>
</evidence>
<keyword evidence="1" id="KW-0378">Hydrolase</keyword>
<reference evidence="5 6" key="1">
    <citation type="submission" date="2017-10" db="EMBL/GenBank/DDBJ databases">
        <title>Draft genome sequence of cellulolytic Actinomyces sp CtC72 isolated from cattle rumen fluid.</title>
        <authorList>
            <person name="Joshi A.J."/>
            <person name="Vasudevan G."/>
            <person name="Lanjekar V.B."/>
            <person name="Hivarkar S."/>
            <person name="Engineer A."/>
            <person name="Pore S.D."/>
            <person name="Dhakephalkar P.K."/>
            <person name="Dagar S."/>
        </authorList>
    </citation>
    <scope>NUCLEOTIDE SEQUENCE [LARGE SCALE GENOMIC DNA]</scope>
    <source>
        <strain evidence="6">CtC72</strain>
    </source>
</reference>
<feature type="compositionally biased region" description="Low complexity" evidence="3">
    <location>
        <begin position="1"/>
        <end position="13"/>
    </location>
</feature>
<evidence type="ECO:0000313" key="6">
    <source>
        <dbReference type="Proteomes" id="UP000194577"/>
    </source>
</evidence>